<protein>
    <submittedName>
        <fullName evidence="2">FAD-dependent monooxygenase</fullName>
    </submittedName>
</protein>
<organism evidence="2 3">
    <name type="scientific">Nostoc paludosum FACHB-159</name>
    <dbReference type="NCBI Taxonomy" id="2692908"/>
    <lineage>
        <taxon>Bacteria</taxon>
        <taxon>Bacillati</taxon>
        <taxon>Cyanobacteriota</taxon>
        <taxon>Cyanophyceae</taxon>
        <taxon>Nostocales</taxon>
        <taxon>Nostocaceae</taxon>
        <taxon>Nostoc</taxon>
    </lineage>
</organism>
<dbReference type="Proteomes" id="UP000637383">
    <property type="component" value="Unassembled WGS sequence"/>
</dbReference>
<evidence type="ECO:0000313" key="3">
    <source>
        <dbReference type="Proteomes" id="UP000637383"/>
    </source>
</evidence>
<comment type="caution">
    <text evidence="2">The sequence shown here is derived from an EMBL/GenBank/DDBJ whole genome shotgun (WGS) entry which is preliminary data.</text>
</comment>
<sequence>MLDLQISTATENKAIVIGGSIAGLLTAQVLTKYFDRVTIVERDRFPEQPEQRHGIPQAHHVHVLLIRGQQILEQLFPGIIAELTNAGTPIVDSIADFAWLGYNGWAPRFSSHLISRACSRNLLEWTIRRRLAANERIEFVQAAQVTNLLSNPDKTTITGVGVSFRNEPEAEILANLVVDASGRNSHTPQWLEELGYQPPQQTVVNSFLGYATRWYHPPEGFQADWKILLIAAKPPHKTRGAVLYSVEGNRWIVTLAGVNRDYPPTDEAGFLDFAKSLRSPILYQAIKDAQPISPIYGYKRTENNLRHYEKLSRLPEGLIMVGDAVCAFNPVYGQGMTTAALGALTLDECLSKQLSKQSQGNLIGFPRYFQKQLSKAISVPWLMATGEDFRWPATEGGKPDPISKFMQLYMDRLLLLQADSPEIHQLFSEVMNLLKPPSAFFQPGILMQVLKRIINLRPQSDELIDGENIPKYQPLVIHNS</sequence>
<gene>
    <name evidence="2" type="ORF">H6H03_05600</name>
</gene>
<dbReference type="InterPro" id="IPR002938">
    <property type="entry name" value="FAD-bd"/>
</dbReference>
<dbReference type="Pfam" id="PF01494">
    <property type="entry name" value="FAD_binding_3"/>
    <property type="match status" value="1"/>
</dbReference>
<evidence type="ECO:0000313" key="2">
    <source>
        <dbReference type="EMBL" id="MBD2733388.1"/>
    </source>
</evidence>
<name>A0ABR8K4T5_9NOSO</name>
<dbReference type="GO" id="GO:0004497">
    <property type="term" value="F:monooxygenase activity"/>
    <property type="evidence" value="ECO:0007669"/>
    <property type="project" value="UniProtKB-KW"/>
</dbReference>
<dbReference type="PANTHER" id="PTHR43422:SF3">
    <property type="entry name" value="THIAMINE THIAZOLE SYNTHASE"/>
    <property type="match status" value="1"/>
</dbReference>
<keyword evidence="3" id="KW-1185">Reference proteome</keyword>
<dbReference type="EMBL" id="JACJTU010000004">
    <property type="protein sequence ID" value="MBD2733388.1"/>
    <property type="molecule type" value="Genomic_DNA"/>
</dbReference>
<dbReference type="InterPro" id="IPR036188">
    <property type="entry name" value="FAD/NAD-bd_sf"/>
</dbReference>
<keyword evidence="2" id="KW-0503">Monooxygenase</keyword>
<dbReference type="RefSeq" id="WP_190954149.1">
    <property type="nucleotide sequence ID" value="NZ_JACJTU010000004.1"/>
</dbReference>
<dbReference type="Gene3D" id="3.50.50.60">
    <property type="entry name" value="FAD/NAD(P)-binding domain"/>
    <property type="match status" value="1"/>
</dbReference>
<dbReference type="SUPFAM" id="SSF51905">
    <property type="entry name" value="FAD/NAD(P)-binding domain"/>
    <property type="match status" value="1"/>
</dbReference>
<keyword evidence="2" id="KW-0560">Oxidoreductase</keyword>
<evidence type="ECO:0000259" key="1">
    <source>
        <dbReference type="Pfam" id="PF01494"/>
    </source>
</evidence>
<proteinExistence type="predicted"/>
<dbReference type="PANTHER" id="PTHR43422">
    <property type="entry name" value="THIAMINE THIAZOLE SYNTHASE"/>
    <property type="match status" value="1"/>
</dbReference>
<feature type="domain" description="FAD-binding" evidence="1">
    <location>
        <begin position="13"/>
        <end position="359"/>
    </location>
</feature>
<reference evidence="2 3" key="1">
    <citation type="journal article" date="2020" name="ISME J.">
        <title>Comparative genomics reveals insights into cyanobacterial evolution and habitat adaptation.</title>
        <authorList>
            <person name="Chen M.Y."/>
            <person name="Teng W.K."/>
            <person name="Zhao L."/>
            <person name="Hu C.X."/>
            <person name="Zhou Y.K."/>
            <person name="Han B.P."/>
            <person name="Song L.R."/>
            <person name="Shu W.S."/>
        </authorList>
    </citation>
    <scope>NUCLEOTIDE SEQUENCE [LARGE SCALE GENOMIC DNA]</scope>
    <source>
        <strain evidence="2 3">FACHB-159</strain>
    </source>
</reference>
<accession>A0ABR8K4T5</accession>